<reference evidence="5 6" key="1">
    <citation type="submission" date="2015-09" db="EMBL/GenBank/DDBJ databases">
        <title>Genome announcement of multiple Pseudomonas syringae strains.</title>
        <authorList>
            <person name="Thakur S."/>
            <person name="Wang P.W."/>
            <person name="Gong Y."/>
            <person name="Weir B.S."/>
            <person name="Guttman D.S."/>
        </authorList>
    </citation>
    <scope>NUCLEOTIDE SEQUENCE [LARGE SCALE GENOMIC DNA]</scope>
    <source>
        <strain evidence="5 6">ICMP3882</strain>
    </source>
</reference>
<evidence type="ECO:0008006" key="7">
    <source>
        <dbReference type="Google" id="ProtNLM"/>
    </source>
</evidence>
<dbReference type="AlphaFoldDB" id="A0A0P9YPJ6"/>
<dbReference type="Pfam" id="PF16697">
    <property type="entry name" value="Yop-YscD_cpl"/>
    <property type="match status" value="1"/>
</dbReference>
<evidence type="ECO:0000259" key="4">
    <source>
        <dbReference type="Pfam" id="PF23893"/>
    </source>
</evidence>
<accession>A0A0P9YPJ6</accession>
<dbReference type="InterPro" id="IPR053946">
    <property type="entry name" value="YscD_ppl_3rd"/>
</dbReference>
<evidence type="ECO:0000259" key="3">
    <source>
        <dbReference type="Pfam" id="PF21934"/>
    </source>
</evidence>
<dbReference type="PATRIC" id="fig|55398.3.peg.4481"/>
<dbReference type="Pfam" id="PF21934">
    <property type="entry name" value="Yop-YscD_ppl_3rd"/>
    <property type="match status" value="1"/>
</dbReference>
<dbReference type="Pfam" id="PF23893">
    <property type="entry name" value="Y4YQ_C"/>
    <property type="match status" value="1"/>
</dbReference>
<gene>
    <name evidence="5" type="ORF">ALO47_03578</name>
</gene>
<feature type="domain" description="YscD/Y4YQ C-terminal" evidence="4">
    <location>
        <begin position="270"/>
        <end position="316"/>
    </location>
</feature>
<feature type="domain" description="YscD cytoplasmic" evidence="2">
    <location>
        <begin position="24"/>
        <end position="70"/>
    </location>
</feature>
<protein>
    <recommendedName>
        <fullName evidence="7">SMAD/FHA domain protein</fullName>
    </recommendedName>
</protein>
<dbReference type="Proteomes" id="UP000050554">
    <property type="component" value="Unassembled WGS sequence"/>
</dbReference>
<evidence type="ECO:0000313" key="5">
    <source>
        <dbReference type="EMBL" id="KPY47113.1"/>
    </source>
</evidence>
<proteinExistence type="predicted"/>
<feature type="transmembrane region" description="Helical" evidence="1">
    <location>
        <begin position="142"/>
        <end position="161"/>
    </location>
</feature>
<feature type="domain" description="YscD-like Bon-like" evidence="3">
    <location>
        <begin position="195"/>
        <end position="256"/>
    </location>
</feature>
<evidence type="ECO:0000256" key="1">
    <source>
        <dbReference type="SAM" id="Phobius"/>
    </source>
</evidence>
<keyword evidence="1" id="KW-0472">Membrane</keyword>
<dbReference type="Gene3D" id="2.60.200.20">
    <property type="match status" value="1"/>
</dbReference>
<comment type="caution">
    <text evidence="5">The sequence shown here is derived from an EMBL/GenBank/DDBJ whole genome shotgun (WGS) entry which is preliminary data.</text>
</comment>
<dbReference type="EMBL" id="LJRF01000110">
    <property type="protein sequence ID" value="KPY47113.1"/>
    <property type="molecule type" value="Genomic_DNA"/>
</dbReference>
<sequence length="321" mass="34231">MTALISFKSTPDTAAPGQSTCVLEILQGLHKGVSLALDKPSYSIGSAAPADLILSDTDIAAQHVRLVFGRDPADRGQVAIEASGGDVAFIHASGLRAVLAAGTGQRVRLPVELELGQARLCLRADRLQAVVSDVPNTRSPRVWGLFAALTLLLICATAFALHAPREDAIRAAGINQKQLPAAAPAPTLAQAQGWLEQALKDAGLQQLHLVSHNGTGPGGQLGVEGTYSPEQKGSWLQVQRAFDSQFGQHIVLTPKVQLAASVAKPRVRFQAVWFGPDPYVIDEHGKRVYPGAALQDNWTLEGIADDQVRLVRGQERFVFTL</sequence>
<name>A0A0P9YPJ6_PSESI</name>
<keyword evidence="1" id="KW-1133">Transmembrane helix</keyword>
<evidence type="ECO:0000313" key="6">
    <source>
        <dbReference type="Proteomes" id="UP000050554"/>
    </source>
</evidence>
<dbReference type="SUPFAM" id="SSF49879">
    <property type="entry name" value="SMAD/FHA domain"/>
    <property type="match status" value="1"/>
</dbReference>
<dbReference type="RefSeq" id="WP_004886365.1">
    <property type="nucleotide sequence ID" value="NZ_LJRF01000110.1"/>
</dbReference>
<dbReference type="InterPro" id="IPR032030">
    <property type="entry name" value="YscD_cytoplasmic_dom"/>
</dbReference>
<evidence type="ECO:0000259" key="2">
    <source>
        <dbReference type="Pfam" id="PF16697"/>
    </source>
</evidence>
<dbReference type="InterPro" id="IPR057770">
    <property type="entry name" value="YscD/Y4YQ_C"/>
</dbReference>
<dbReference type="InterPro" id="IPR008984">
    <property type="entry name" value="SMAD_FHA_dom_sf"/>
</dbReference>
<organism evidence="5 6">
    <name type="scientific">Pseudomonas syringae pv. ribicola</name>
    <dbReference type="NCBI Taxonomy" id="55398"/>
    <lineage>
        <taxon>Bacteria</taxon>
        <taxon>Pseudomonadati</taxon>
        <taxon>Pseudomonadota</taxon>
        <taxon>Gammaproteobacteria</taxon>
        <taxon>Pseudomonadales</taxon>
        <taxon>Pseudomonadaceae</taxon>
        <taxon>Pseudomonas</taxon>
    </lineage>
</organism>
<keyword evidence="1" id="KW-0812">Transmembrane</keyword>